<dbReference type="OrthoDB" id="115766at2759"/>
<dbReference type="SMART" id="SM00015">
    <property type="entry name" value="IQ"/>
    <property type="match status" value="1"/>
</dbReference>
<feature type="compositionally biased region" description="Polar residues" evidence="1">
    <location>
        <begin position="195"/>
        <end position="204"/>
    </location>
</feature>
<dbReference type="PROSITE" id="PS50096">
    <property type="entry name" value="IQ"/>
    <property type="match status" value="1"/>
</dbReference>
<organism evidence="2 3">
    <name type="scientific">Phytophthora nicotianae P1976</name>
    <dbReference type="NCBI Taxonomy" id="1317066"/>
    <lineage>
        <taxon>Eukaryota</taxon>
        <taxon>Sar</taxon>
        <taxon>Stramenopiles</taxon>
        <taxon>Oomycota</taxon>
        <taxon>Peronosporomycetes</taxon>
        <taxon>Peronosporales</taxon>
        <taxon>Peronosporaceae</taxon>
        <taxon>Phytophthora</taxon>
    </lineage>
</organism>
<reference evidence="2 3" key="1">
    <citation type="submission" date="2013-11" db="EMBL/GenBank/DDBJ databases">
        <title>The Genome Sequence of Phytophthora parasitica P1976.</title>
        <authorList>
            <consortium name="The Broad Institute Genomics Platform"/>
            <person name="Russ C."/>
            <person name="Tyler B."/>
            <person name="Panabieres F."/>
            <person name="Shan W."/>
            <person name="Tripathy S."/>
            <person name="Grunwald N."/>
            <person name="Machado M."/>
            <person name="Johnson C.S."/>
            <person name="Walker B."/>
            <person name="Young S."/>
            <person name="Zeng Q."/>
            <person name="Gargeya S."/>
            <person name="Fitzgerald M."/>
            <person name="Haas B."/>
            <person name="Abouelleil A."/>
            <person name="Allen A.W."/>
            <person name="Alvarado L."/>
            <person name="Arachchi H.M."/>
            <person name="Berlin A.M."/>
            <person name="Chapman S.B."/>
            <person name="Gainer-Dewar J."/>
            <person name="Goldberg J."/>
            <person name="Griggs A."/>
            <person name="Gujja S."/>
            <person name="Hansen M."/>
            <person name="Howarth C."/>
            <person name="Imamovic A."/>
            <person name="Ireland A."/>
            <person name="Larimer J."/>
            <person name="McCowan C."/>
            <person name="Murphy C."/>
            <person name="Pearson M."/>
            <person name="Poon T.W."/>
            <person name="Priest M."/>
            <person name="Roberts A."/>
            <person name="Saif S."/>
            <person name="Shea T."/>
            <person name="Sisk P."/>
            <person name="Sykes S."/>
            <person name="Wortman J."/>
            <person name="Nusbaum C."/>
            <person name="Birren B."/>
        </authorList>
    </citation>
    <scope>NUCLEOTIDE SEQUENCE [LARGE SCALE GENOMIC DNA]</scope>
    <source>
        <strain evidence="2 3">P1976</strain>
    </source>
</reference>
<gene>
    <name evidence="2" type="ORF">F444_15666</name>
</gene>
<comment type="caution">
    <text evidence="2">The sequence shown here is derived from an EMBL/GenBank/DDBJ whole genome shotgun (WGS) entry which is preliminary data.</text>
</comment>
<accession>A0A080ZL89</accession>
<dbReference type="Pfam" id="PF00612">
    <property type="entry name" value="IQ"/>
    <property type="match status" value="1"/>
</dbReference>
<evidence type="ECO:0000313" key="3">
    <source>
        <dbReference type="Proteomes" id="UP000028582"/>
    </source>
</evidence>
<dbReference type="AlphaFoldDB" id="A0A080ZL89"/>
<sequence>MPIARSASMMPPLRRSRSASMTSLAQVDLSTLDTEVVLDYARKVMLLQPQPATSAEKLQMLFALSQKLVRWFLEDRERVQKQQNCSSPMPSTICNRIEPPLSPLHIQQVLPKSSDANQSKEADKPSVASRILASAVAPTTVPDIQLSVALRTPAEVDIPVVHAQTSPTRPAEIAIMTAHPSQKPEQSSLEHTENEPSMVSTPASSLPAEPLPQQTTPHDPPKPDALQVYLQVQRSVICMQKYVRGFMARRRFFKALEELLHGPAYM</sequence>
<protein>
    <submittedName>
        <fullName evidence="2">Uncharacterized protein</fullName>
    </submittedName>
</protein>
<evidence type="ECO:0000256" key="1">
    <source>
        <dbReference type="SAM" id="MobiDB-lite"/>
    </source>
</evidence>
<feature type="region of interest" description="Disordered" evidence="1">
    <location>
        <begin position="179"/>
        <end position="223"/>
    </location>
</feature>
<dbReference type="EMBL" id="ANJA01002896">
    <property type="protein sequence ID" value="ETO67400.1"/>
    <property type="molecule type" value="Genomic_DNA"/>
</dbReference>
<dbReference type="InterPro" id="IPR000048">
    <property type="entry name" value="IQ_motif_EF-hand-BS"/>
</dbReference>
<name>A0A080ZL89_PHYNI</name>
<evidence type="ECO:0000313" key="2">
    <source>
        <dbReference type="EMBL" id="ETO67400.1"/>
    </source>
</evidence>
<dbReference type="Proteomes" id="UP000028582">
    <property type="component" value="Unassembled WGS sequence"/>
</dbReference>
<proteinExistence type="predicted"/>